<reference evidence="1 2" key="1">
    <citation type="submission" date="2018-04" db="EMBL/GenBank/DDBJ databases">
        <title>Draft genome sequence of Pseudomonas syringae pv. actinidiae biovar 3 strains isolated from kiwifruit in Kagawa prefecture.</title>
        <authorList>
            <person name="Tabuchi M."/>
            <person name="Saito M."/>
            <person name="Fujiwara S."/>
            <person name="Sasa N."/>
            <person name="Akimitsu K."/>
            <person name="Gomi K."/>
            <person name="Konishi-Sugita S."/>
            <person name="Hamano K."/>
            <person name="Kataoka I."/>
        </authorList>
    </citation>
    <scope>NUCLEOTIDE SEQUENCE [LARGE SCALE GENOMIC DNA]</scope>
    <source>
        <strain evidence="1 2">MAFF212211</strain>
    </source>
</reference>
<protein>
    <submittedName>
        <fullName evidence="1">Uncharacterized protein</fullName>
    </submittedName>
</protein>
<proteinExistence type="predicted"/>
<sequence length="38" mass="4528">MAGVQHEFDHSCAIDLDKRYVYRLAIENLRARINCDYQ</sequence>
<evidence type="ECO:0000313" key="1">
    <source>
        <dbReference type="EMBL" id="GBH21486.1"/>
    </source>
</evidence>
<dbReference type="Proteomes" id="UP000248291">
    <property type="component" value="Unassembled WGS sequence"/>
</dbReference>
<dbReference type="AlphaFoldDB" id="A0AAN4QDD2"/>
<gene>
    <name evidence="1" type="ORF">KPSA3_07533</name>
</gene>
<organism evidence="1 2">
    <name type="scientific">Pseudomonas syringae pv. actinidiae</name>
    <dbReference type="NCBI Taxonomy" id="103796"/>
    <lineage>
        <taxon>Bacteria</taxon>
        <taxon>Pseudomonadati</taxon>
        <taxon>Pseudomonadota</taxon>
        <taxon>Gammaproteobacteria</taxon>
        <taxon>Pseudomonadales</taxon>
        <taxon>Pseudomonadaceae</taxon>
        <taxon>Pseudomonas</taxon>
        <taxon>Pseudomonas syringae</taxon>
    </lineage>
</organism>
<comment type="caution">
    <text evidence="1">The sequence shown here is derived from an EMBL/GenBank/DDBJ whole genome shotgun (WGS) entry which is preliminary data.</text>
</comment>
<accession>A0AAN4QDD2</accession>
<dbReference type="EMBL" id="BGKA01000296">
    <property type="protein sequence ID" value="GBH21486.1"/>
    <property type="molecule type" value="Genomic_DNA"/>
</dbReference>
<evidence type="ECO:0000313" key="2">
    <source>
        <dbReference type="Proteomes" id="UP000248291"/>
    </source>
</evidence>
<name>A0AAN4QDD2_PSESF</name>